<dbReference type="AlphaFoldDB" id="A0A8E2JTP2"/>
<dbReference type="PANTHER" id="PTHR28288">
    <property type="entry name" value="PROTEASE B INHIBITOR 2"/>
    <property type="match status" value="1"/>
</dbReference>
<proteinExistence type="inferred from homology"/>
<feature type="chain" id="PRO_5034861995" evidence="2">
    <location>
        <begin position="20"/>
        <end position="99"/>
    </location>
</feature>
<dbReference type="Proteomes" id="UP000250140">
    <property type="component" value="Unassembled WGS sequence"/>
</dbReference>
<accession>A0A8E2JTP2</accession>
<comment type="similarity">
    <text evidence="1">Belongs to the protease inhibitor I9 family.</text>
</comment>
<dbReference type="GO" id="GO:0042144">
    <property type="term" value="P:vacuole fusion, non-autophagic"/>
    <property type="evidence" value="ECO:0007669"/>
    <property type="project" value="TreeGrafter"/>
</dbReference>
<evidence type="ECO:0000313" key="4">
    <source>
        <dbReference type="Proteomes" id="UP000250140"/>
    </source>
</evidence>
<dbReference type="GO" id="GO:0004866">
    <property type="term" value="F:endopeptidase inhibitor activity"/>
    <property type="evidence" value="ECO:0007669"/>
    <property type="project" value="TreeGrafter"/>
</dbReference>
<evidence type="ECO:0000256" key="2">
    <source>
        <dbReference type="SAM" id="SignalP"/>
    </source>
</evidence>
<keyword evidence="2" id="KW-0732">Signal</keyword>
<protein>
    <submittedName>
        <fullName evidence="3">Uncharacterized protein</fullName>
    </submittedName>
</protein>
<evidence type="ECO:0000313" key="3">
    <source>
        <dbReference type="EMBL" id="OCL08749.1"/>
    </source>
</evidence>
<name>A0A8E2JTP2_9PEZI</name>
<dbReference type="Gene3D" id="3.30.70.80">
    <property type="entry name" value="Peptidase S8 propeptide/proteinase inhibitor I9"/>
    <property type="match status" value="1"/>
</dbReference>
<dbReference type="EMBL" id="KV749597">
    <property type="protein sequence ID" value="OCL08749.1"/>
    <property type="molecule type" value="Genomic_DNA"/>
</dbReference>
<dbReference type="InterPro" id="IPR052471">
    <property type="entry name" value="PBI_I9"/>
</dbReference>
<dbReference type="PANTHER" id="PTHR28288:SF1">
    <property type="entry name" value="INHIBITOR I9 DOMAIN-CONTAINING PROTEIN"/>
    <property type="match status" value="1"/>
</dbReference>
<dbReference type="InterPro" id="IPR037045">
    <property type="entry name" value="S8pro/Inhibitor_I9_sf"/>
</dbReference>
<dbReference type="SUPFAM" id="SSF54897">
    <property type="entry name" value="Protease propeptides/inhibitors"/>
    <property type="match status" value="1"/>
</dbReference>
<dbReference type="OrthoDB" id="3888684at2759"/>
<gene>
    <name evidence="3" type="ORF">AOQ84DRAFT_354327</name>
</gene>
<organism evidence="3 4">
    <name type="scientific">Glonium stellatum</name>
    <dbReference type="NCBI Taxonomy" id="574774"/>
    <lineage>
        <taxon>Eukaryota</taxon>
        <taxon>Fungi</taxon>
        <taxon>Dikarya</taxon>
        <taxon>Ascomycota</taxon>
        <taxon>Pezizomycotina</taxon>
        <taxon>Dothideomycetes</taxon>
        <taxon>Pleosporomycetidae</taxon>
        <taxon>Gloniales</taxon>
        <taxon>Gloniaceae</taxon>
        <taxon>Glonium</taxon>
    </lineage>
</organism>
<evidence type="ECO:0000256" key="1">
    <source>
        <dbReference type="ARBA" id="ARBA00038069"/>
    </source>
</evidence>
<reference evidence="3 4" key="1">
    <citation type="journal article" date="2016" name="Nat. Commun.">
        <title>Ectomycorrhizal ecology is imprinted in the genome of the dominant symbiotic fungus Cenococcum geophilum.</title>
        <authorList>
            <consortium name="DOE Joint Genome Institute"/>
            <person name="Peter M."/>
            <person name="Kohler A."/>
            <person name="Ohm R.A."/>
            <person name="Kuo A."/>
            <person name="Krutzmann J."/>
            <person name="Morin E."/>
            <person name="Arend M."/>
            <person name="Barry K.W."/>
            <person name="Binder M."/>
            <person name="Choi C."/>
            <person name="Clum A."/>
            <person name="Copeland A."/>
            <person name="Grisel N."/>
            <person name="Haridas S."/>
            <person name="Kipfer T."/>
            <person name="LaButti K."/>
            <person name="Lindquist E."/>
            <person name="Lipzen A."/>
            <person name="Maire R."/>
            <person name="Meier B."/>
            <person name="Mihaltcheva S."/>
            <person name="Molinier V."/>
            <person name="Murat C."/>
            <person name="Poggeler S."/>
            <person name="Quandt C.A."/>
            <person name="Sperisen C."/>
            <person name="Tritt A."/>
            <person name="Tisserant E."/>
            <person name="Crous P.W."/>
            <person name="Henrissat B."/>
            <person name="Nehls U."/>
            <person name="Egli S."/>
            <person name="Spatafora J.W."/>
            <person name="Grigoriev I.V."/>
            <person name="Martin F.M."/>
        </authorList>
    </citation>
    <scope>NUCLEOTIDE SEQUENCE [LARGE SCALE GENOMIC DNA]</scope>
    <source>
        <strain evidence="3 4">CBS 207.34</strain>
    </source>
</reference>
<dbReference type="FunFam" id="3.30.70.80:FF:000005">
    <property type="entry name" value="Proteinase inhibitor I2B"/>
    <property type="match status" value="1"/>
</dbReference>
<feature type="signal peptide" evidence="2">
    <location>
        <begin position="1"/>
        <end position="19"/>
    </location>
</feature>
<keyword evidence="4" id="KW-1185">Reference proteome</keyword>
<sequence length="99" mass="10657">MRLAIFSLLVVLLATYAMAVAPQKSVIVSYPDNTPDSVLSKAKQAVVEAGGVITHEYKIIKAFACNAPAAILETVQAWGSQYNAVVEEDSMVHAYDDNN</sequence>